<evidence type="ECO:0000313" key="3">
    <source>
        <dbReference type="Proteomes" id="UP000037558"/>
    </source>
</evidence>
<proteinExistence type="predicted"/>
<comment type="caution">
    <text evidence="2">The sequence shown here is derived from an EMBL/GenBank/DDBJ whole genome shotgun (WGS) entry which is preliminary data.</text>
</comment>
<reference evidence="3" key="1">
    <citation type="submission" date="2015-08" db="EMBL/GenBank/DDBJ databases">
        <title>Fjat-14210 dsm16467.</title>
        <authorList>
            <person name="Liu B."/>
            <person name="Wang J."/>
            <person name="Zhu Y."/>
            <person name="Liu G."/>
            <person name="Chen Q."/>
            <person name="Chen Z."/>
            <person name="Lan J."/>
            <person name="Che J."/>
            <person name="Ge C."/>
            <person name="Shi H."/>
            <person name="Pan Z."/>
            <person name="Liu X."/>
        </authorList>
    </citation>
    <scope>NUCLEOTIDE SEQUENCE [LARGE SCALE GENOMIC DNA]</scope>
    <source>
        <strain evidence="3">DSM 16467</strain>
    </source>
</reference>
<dbReference type="OrthoDB" id="9803892at2"/>
<dbReference type="PATRIC" id="fig|284581.3.peg.343"/>
<protein>
    <submittedName>
        <fullName evidence="2">NAD-dependent dehydratase</fullName>
    </submittedName>
</protein>
<accession>A0A0M0LGR9</accession>
<keyword evidence="3" id="KW-1185">Reference proteome</keyword>
<dbReference type="EMBL" id="LILC01000002">
    <property type="protein sequence ID" value="KOO50280.1"/>
    <property type="molecule type" value="Genomic_DNA"/>
</dbReference>
<feature type="domain" description="NAD(P)-binding" evidence="1">
    <location>
        <begin position="7"/>
        <end position="189"/>
    </location>
</feature>
<dbReference type="STRING" id="284581.AMD01_00510"/>
<evidence type="ECO:0000313" key="2">
    <source>
        <dbReference type="EMBL" id="KOO50280.1"/>
    </source>
</evidence>
<dbReference type="PANTHER" id="PTHR15020">
    <property type="entry name" value="FLAVIN REDUCTASE-RELATED"/>
    <property type="match status" value="1"/>
</dbReference>
<dbReference type="Gene3D" id="3.40.50.720">
    <property type="entry name" value="NAD(P)-binding Rossmann-like Domain"/>
    <property type="match status" value="1"/>
</dbReference>
<evidence type="ECO:0000259" key="1">
    <source>
        <dbReference type="Pfam" id="PF13460"/>
    </source>
</evidence>
<gene>
    <name evidence="2" type="ORF">AMD01_00510</name>
</gene>
<dbReference type="Proteomes" id="UP000037558">
    <property type="component" value="Unassembled WGS sequence"/>
</dbReference>
<dbReference type="AlphaFoldDB" id="A0A0M0LGR9"/>
<name>A0A0M0LGR9_9BACI</name>
<dbReference type="Pfam" id="PF13460">
    <property type="entry name" value="NAD_binding_10"/>
    <property type="match status" value="1"/>
</dbReference>
<dbReference type="InterPro" id="IPR016040">
    <property type="entry name" value="NAD(P)-bd_dom"/>
</dbReference>
<dbReference type="InterPro" id="IPR036291">
    <property type="entry name" value="NAD(P)-bd_dom_sf"/>
</dbReference>
<organism evidence="2 3">
    <name type="scientific">Priestia koreensis</name>
    <dbReference type="NCBI Taxonomy" id="284581"/>
    <lineage>
        <taxon>Bacteria</taxon>
        <taxon>Bacillati</taxon>
        <taxon>Bacillota</taxon>
        <taxon>Bacilli</taxon>
        <taxon>Bacillales</taxon>
        <taxon>Bacillaceae</taxon>
        <taxon>Priestia</taxon>
    </lineage>
</organism>
<sequence>MKVLVVGANGTTGKQVVELLSKSNEHQPVAMLRDKKQAPDFERLGSHTVIADLEGDVSKAVEGVDAIIFAAGSGGNTGDDKTIAVDQNGAINVINEAQKQNVKRFVMLSSVGTDNPAAGPDGLQVYLQAKAVADQHLENSNLHYTIVRPGSLTNDAPSGKIELATMIADKEGRTIARADVANVLVSALTIEDTVGKKFEILTGDTDIERALQFA</sequence>
<dbReference type="SUPFAM" id="SSF51735">
    <property type="entry name" value="NAD(P)-binding Rossmann-fold domains"/>
    <property type="match status" value="1"/>
</dbReference>
<dbReference type="RefSeq" id="WP_053399429.1">
    <property type="nucleotide sequence ID" value="NZ_JAUKEN010000002.1"/>
</dbReference>
<dbReference type="PANTHER" id="PTHR15020:SF50">
    <property type="entry name" value="UPF0659 PROTEIN YMR090W"/>
    <property type="match status" value="1"/>
</dbReference>
<dbReference type="CDD" id="cd05243">
    <property type="entry name" value="SDR_a5"/>
    <property type="match status" value="1"/>
</dbReference>